<evidence type="ECO:0000313" key="1">
    <source>
        <dbReference type="EMBL" id="GEK16027.1"/>
    </source>
</evidence>
<name>A0A510UN09_ALIFS</name>
<proteinExistence type="predicted"/>
<gene>
    <name evidence="1" type="ORF">AFI02nite_40630</name>
</gene>
<dbReference type="EMBL" id="BJTZ01000056">
    <property type="protein sequence ID" value="GEK16027.1"/>
    <property type="molecule type" value="Genomic_DNA"/>
</dbReference>
<dbReference type="AlphaFoldDB" id="A0A510UN09"/>
<reference evidence="1 2" key="1">
    <citation type="submission" date="2019-07" db="EMBL/GenBank/DDBJ databases">
        <title>Whole genome shotgun sequence of Aliivibrio fischeri NBRC 101058.</title>
        <authorList>
            <person name="Hosoyama A."/>
            <person name="Uohara A."/>
            <person name="Ohji S."/>
            <person name="Ichikawa N."/>
        </authorList>
    </citation>
    <scope>NUCLEOTIDE SEQUENCE [LARGE SCALE GENOMIC DNA]</scope>
    <source>
        <strain evidence="1 2">NBRC 101058</strain>
    </source>
</reference>
<protein>
    <submittedName>
        <fullName evidence="1">Uncharacterized protein</fullName>
    </submittedName>
</protein>
<sequence length="54" mass="6010">MKNSEISPVNTTHVTSYRCGYYSAGIPVPDIENVMSFILMGSDEIAIQWNMVAQ</sequence>
<accession>A0A510UN09</accession>
<comment type="caution">
    <text evidence="1">The sequence shown here is derived from an EMBL/GenBank/DDBJ whole genome shotgun (WGS) entry which is preliminary data.</text>
</comment>
<organism evidence="1 2">
    <name type="scientific">Aliivibrio fischeri</name>
    <name type="common">Vibrio fischeri</name>
    <dbReference type="NCBI Taxonomy" id="668"/>
    <lineage>
        <taxon>Bacteria</taxon>
        <taxon>Pseudomonadati</taxon>
        <taxon>Pseudomonadota</taxon>
        <taxon>Gammaproteobacteria</taxon>
        <taxon>Vibrionales</taxon>
        <taxon>Vibrionaceae</taxon>
        <taxon>Aliivibrio</taxon>
    </lineage>
</organism>
<evidence type="ECO:0000313" key="2">
    <source>
        <dbReference type="Proteomes" id="UP000321787"/>
    </source>
</evidence>
<dbReference type="Proteomes" id="UP000321787">
    <property type="component" value="Unassembled WGS sequence"/>
</dbReference>